<dbReference type="GO" id="GO:0005886">
    <property type="term" value="C:plasma membrane"/>
    <property type="evidence" value="ECO:0007669"/>
    <property type="project" value="TreeGrafter"/>
</dbReference>
<dbReference type="SMART" id="SM01391">
    <property type="entry name" value="Filament"/>
    <property type="match status" value="1"/>
</dbReference>
<dbReference type="FunFam" id="1.20.5.500:FF:000001">
    <property type="entry name" value="Type II keratin 23"/>
    <property type="match status" value="1"/>
</dbReference>
<dbReference type="PANTHER" id="PTHR45652:SF14">
    <property type="entry name" value="PERIPHERIN"/>
    <property type="match status" value="1"/>
</dbReference>
<dbReference type="AlphaFoldDB" id="A0A8D2P6F4"/>
<evidence type="ECO:0000313" key="6">
    <source>
        <dbReference type="Ensembl" id="ENSZLMP00000009653.1"/>
    </source>
</evidence>
<dbReference type="Ensembl" id="ENSZLMT00000009922.1">
    <property type="protein sequence ID" value="ENSZLMP00000009653.1"/>
    <property type="gene ID" value="ENSZLMG00000006776.1"/>
</dbReference>
<keyword evidence="2 4" id="KW-0175">Coiled coil</keyword>
<reference evidence="6" key="1">
    <citation type="submission" date="2025-08" db="UniProtKB">
        <authorList>
            <consortium name="Ensembl"/>
        </authorList>
    </citation>
    <scope>IDENTIFICATION</scope>
</reference>
<dbReference type="PROSITE" id="PS51842">
    <property type="entry name" value="IF_ROD_2"/>
    <property type="match status" value="1"/>
</dbReference>
<feature type="domain" description="IF rod" evidence="5">
    <location>
        <begin position="1"/>
        <end position="161"/>
    </location>
</feature>
<dbReference type="GO" id="GO:0045109">
    <property type="term" value="P:intermediate filament organization"/>
    <property type="evidence" value="ECO:0007669"/>
    <property type="project" value="TreeGrafter"/>
</dbReference>
<dbReference type="InterPro" id="IPR018039">
    <property type="entry name" value="IF_conserved"/>
</dbReference>
<reference evidence="6" key="2">
    <citation type="submission" date="2025-09" db="UniProtKB">
        <authorList>
            <consortium name="Ensembl"/>
        </authorList>
    </citation>
    <scope>IDENTIFICATION</scope>
</reference>
<keyword evidence="1 3" id="KW-0403">Intermediate filament</keyword>
<comment type="similarity">
    <text evidence="3">Belongs to the intermediate filament family.</text>
</comment>
<organism evidence="6 7">
    <name type="scientific">Zosterops lateralis melanops</name>
    <dbReference type="NCBI Taxonomy" id="1220523"/>
    <lineage>
        <taxon>Eukaryota</taxon>
        <taxon>Metazoa</taxon>
        <taxon>Chordata</taxon>
        <taxon>Craniata</taxon>
        <taxon>Vertebrata</taxon>
        <taxon>Euteleostomi</taxon>
        <taxon>Archelosauria</taxon>
        <taxon>Archosauria</taxon>
        <taxon>Dinosauria</taxon>
        <taxon>Saurischia</taxon>
        <taxon>Theropoda</taxon>
        <taxon>Coelurosauria</taxon>
        <taxon>Aves</taxon>
        <taxon>Neognathae</taxon>
        <taxon>Neoaves</taxon>
        <taxon>Telluraves</taxon>
        <taxon>Australaves</taxon>
        <taxon>Passeriformes</taxon>
        <taxon>Sylvioidea</taxon>
        <taxon>Zosteropidae</taxon>
        <taxon>Zosterops</taxon>
    </lineage>
</organism>
<feature type="coiled-coil region" evidence="4">
    <location>
        <begin position="59"/>
        <end position="139"/>
    </location>
</feature>
<dbReference type="Proteomes" id="UP000694401">
    <property type="component" value="Unassembled WGS sequence"/>
</dbReference>
<accession>A0A8D2P6F4</accession>
<protein>
    <submittedName>
        <fullName evidence="6">Peripherin</fullName>
    </submittedName>
</protein>
<dbReference type="FunFam" id="1.20.5.170:FF:000002">
    <property type="entry name" value="Type I keratin KA11"/>
    <property type="match status" value="1"/>
</dbReference>
<dbReference type="GO" id="GO:0045098">
    <property type="term" value="C:type III intermediate filament"/>
    <property type="evidence" value="ECO:0007669"/>
    <property type="project" value="TreeGrafter"/>
</dbReference>
<sequence length="216" mass="24588">IPAVLPEAEICKPELTAALREIRTQYESIAVKNLQEAEEWYKSKFADLSDAANRNHEALRLAKQEMNESRRQIQSLTCEVDGLKGVNEALQRQMREMEDEFGEEIGNYQDVVGRLEQEIQQMKEEMSRHLREYQDLLNVKMALDIEIATYRKLLEGEERCQGGHRALMAPLCPVLEPQPAESPARRMVLIKTIETRDGQVRIGGAPCLGGPTLLQD</sequence>
<name>A0A8D2P6F4_ZOSLA</name>
<dbReference type="GO" id="GO:0005737">
    <property type="term" value="C:cytoplasm"/>
    <property type="evidence" value="ECO:0007669"/>
    <property type="project" value="TreeGrafter"/>
</dbReference>
<dbReference type="SUPFAM" id="SSF64593">
    <property type="entry name" value="Intermediate filament protein, coiled coil region"/>
    <property type="match status" value="1"/>
</dbReference>
<dbReference type="Pfam" id="PF00038">
    <property type="entry name" value="Filament"/>
    <property type="match status" value="1"/>
</dbReference>
<evidence type="ECO:0000256" key="4">
    <source>
        <dbReference type="SAM" id="Coils"/>
    </source>
</evidence>
<evidence type="ECO:0000256" key="2">
    <source>
        <dbReference type="ARBA" id="ARBA00023054"/>
    </source>
</evidence>
<dbReference type="GO" id="GO:0005200">
    <property type="term" value="F:structural constituent of cytoskeleton"/>
    <property type="evidence" value="ECO:0007669"/>
    <property type="project" value="TreeGrafter"/>
</dbReference>
<proteinExistence type="inferred from homology"/>
<evidence type="ECO:0000259" key="5">
    <source>
        <dbReference type="PROSITE" id="PS51842"/>
    </source>
</evidence>
<dbReference type="Gene3D" id="1.20.5.500">
    <property type="entry name" value="Single helix bin"/>
    <property type="match status" value="1"/>
</dbReference>
<dbReference type="Gene3D" id="1.20.5.170">
    <property type="match status" value="1"/>
</dbReference>
<dbReference type="PROSITE" id="PS00226">
    <property type="entry name" value="IF_ROD_1"/>
    <property type="match status" value="1"/>
</dbReference>
<dbReference type="InterPro" id="IPR039008">
    <property type="entry name" value="IF_rod_dom"/>
</dbReference>
<dbReference type="GO" id="GO:0030424">
    <property type="term" value="C:axon"/>
    <property type="evidence" value="ECO:0007669"/>
    <property type="project" value="TreeGrafter"/>
</dbReference>
<evidence type="ECO:0000256" key="1">
    <source>
        <dbReference type="ARBA" id="ARBA00022754"/>
    </source>
</evidence>
<keyword evidence="7" id="KW-1185">Reference proteome</keyword>
<evidence type="ECO:0000313" key="7">
    <source>
        <dbReference type="Proteomes" id="UP000694401"/>
    </source>
</evidence>
<dbReference type="InterPro" id="IPR050405">
    <property type="entry name" value="Intermediate_filament"/>
</dbReference>
<evidence type="ECO:0000256" key="3">
    <source>
        <dbReference type="RuleBase" id="RU000685"/>
    </source>
</evidence>
<dbReference type="PANTHER" id="PTHR45652">
    <property type="entry name" value="GLIAL FIBRILLARY ACIDIC PROTEIN"/>
    <property type="match status" value="1"/>
</dbReference>